<gene>
    <name evidence="1" type="ORF">AOB57_000500</name>
    <name evidence="2" type="ORF">GX302_11235</name>
</gene>
<dbReference type="KEGG" id="mfz:AOB57_000500"/>
<accession>A0A660HNN6</accession>
<evidence type="ECO:0000313" key="4">
    <source>
        <dbReference type="Proteomes" id="UP000585579"/>
    </source>
</evidence>
<dbReference type="Proteomes" id="UP000585579">
    <property type="component" value="Unassembled WGS sequence"/>
</dbReference>
<dbReference type="InterPro" id="IPR021352">
    <property type="entry name" value="DUF2971"/>
</dbReference>
<name>A0A660HNN6_9EURY</name>
<reference evidence="1" key="2">
    <citation type="submission" date="2018-10" db="EMBL/GenBank/DDBJ databases">
        <authorList>
            <person name="Fischer M.A."/>
            <person name="Kern T."/>
            <person name="Deppenmeier U."/>
            <person name="Schmitz R.A."/>
            <person name="Rother M."/>
        </authorList>
    </citation>
    <scope>NUCLEOTIDE SEQUENCE</scope>
    <source>
        <strain evidence="1">E03.2</strain>
    </source>
</reference>
<protein>
    <submittedName>
        <fullName evidence="1">DUF2971 domain-containing protein</fullName>
    </submittedName>
</protein>
<evidence type="ECO:0000313" key="2">
    <source>
        <dbReference type="EMBL" id="NLK33364.1"/>
    </source>
</evidence>
<evidence type="ECO:0000313" key="3">
    <source>
        <dbReference type="Proteomes" id="UP000053087"/>
    </source>
</evidence>
<organism evidence="1 3">
    <name type="scientific">Methanosarcina flavescens</name>
    <dbReference type="NCBI Taxonomy" id="1715806"/>
    <lineage>
        <taxon>Archaea</taxon>
        <taxon>Methanobacteriati</taxon>
        <taxon>Methanobacteriota</taxon>
        <taxon>Stenosarchaea group</taxon>
        <taxon>Methanomicrobia</taxon>
        <taxon>Methanosarcinales</taxon>
        <taxon>Methanosarcinaceae</taxon>
        <taxon>Methanosarcina</taxon>
    </lineage>
</organism>
<dbReference type="Proteomes" id="UP000053087">
    <property type="component" value="Chromosome"/>
</dbReference>
<reference evidence="1 3" key="1">
    <citation type="journal article" date="2016" name="Int. J. Syst. Evol. Microbiol.">
        <title>Methanosarcina flavescens sp. nov., a methanogenic archaeon isolated from a full-scale anaerobic digester.</title>
        <authorList>
            <person name="Kern T."/>
            <person name="Fischer M.A."/>
            <person name="Deppenmeier U."/>
            <person name="Schmitz R.A."/>
            <person name="Rother M."/>
        </authorList>
    </citation>
    <scope>NUCLEOTIDE SEQUENCE [LARGE SCALE GENOMIC DNA]</scope>
    <source>
        <strain evidence="1 3">E03.2</strain>
    </source>
</reference>
<evidence type="ECO:0000313" key="1">
    <source>
        <dbReference type="EMBL" id="AYK13891.1"/>
    </source>
</evidence>
<dbReference type="Pfam" id="PF11185">
    <property type="entry name" value="DUF2971"/>
    <property type="match status" value="1"/>
</dbReference>
<dbReference type="RefSeq" id="WP_082384338.1">
    <property type="nucleotide sequence ID" value="NZ_CP032683.1"/>
</dbReference>
<proteinExistence type="predicted"/>
<dbReference type="EMBL" id="JAAYQL010000068">
    <property type="protein sequence ID" value="NLK33364.1"/>
    <property type="molecule type" value="Genomic_DNA"/>
</dbReference>
<dbReference type="EMBL" id="CP032683">
    <property type="protein sequence ID" value="AYK13891.1"/>
    <property type="molecule type" value="Genomic_DNA"/>
</dbReference>
<dbReference type="AlphaFoldDB" id="A0A660HNN6"/>
<sequence>MKNNIIYHYCSMDSFFGIITNKNIRLSDAYKTNDYIELECIFSVMEKSMTNLLKSEFVHAIQGSYQRWLETYFRPHIACFSKKGDLLSQWRAYANDGKGISIGFDRRYFESIKELDNKEFEIFDVIYRYEEQEKLLRNLFSTIRADNLKALEDFYINKGNKNYFQEIVLASVLLKYRVIFKNETFSEEKEVRLVHGFDRIAAEPDIFEYRVTQDDLISFVELPIDIKTDYPPIKEIILGPNCKVNPGSLRLFLEQNLPHTSSEIKIEKSKSSYRS</sequence>
<reference evidence="2 4" key="3">
    <citation type="journal article" date="2020" name="Biotechnol. Biofuels">
        <title>New insights from the biogas microbiome by comprehensive genome-resolved metagenomics of nearly 1600 species originating from multiple anaerobic digesters.</title>
        <authorList>
            <person name="Campanaro S."/>
            <person name="Treu L."/>
            <person name="Rodriguez-R L.M."/>
            <person name="Kovalovszki A."/>
            <person name="Ziels R.M."/>
            <person name="Maus I."/>
            <person name="Zhu X."/>
            <person name="Kougias P.G."/>
            <person name="Basile A."/>
            <person name="Luo G."/>
            <person name="Schluter A."/>
            <person name="Konstantinidis K.T."/>
            <person name="Angelidaki I."/>
        </authorList>
    </citation>
    <scope>NUCLEOTIDE SEQUENCE [LARGE SCALE GENOMIC DNA]</scope>
    <source>
        <strain evidence="2">AS22ysBPME_46</strain>
    </source>
</reference>
<keyword evidence="3" id="KW-1185">Reference proteome</keyword>
<dbReference type="GeneID" id="53686561"/>